<dbReference type="AlphaFoldDB" id="A0A7S8IWY6"/>
<evidence type="ECO:0000313" key="8">
    <source>
        <dbReference type="Proteomes" id="UP000593737"/>
    </source>
</evidence>
<keyword evidence="3 5" id="KW-1133">Transmembrane helix</keyword>
<organism evidence="7 8">
    <name type="scientific">Candidatus Nitrospira kreftii</name>
    <dbReference type="NCBI Taxonomy" id="2652173"/>
    <lineage>
        <taxon>Bacteria</taxon>
        <taxon>Pseudomonadati</taxon>
        <taxon>Nitrospirota</taxon>
        <taxon>Nitrospiria</taxon>
        <taxon>Nitrospirales</taxon>
        <taxon>Nitrospiraceae</taxon>
        <taxon>Nitrospira</taxon>
    </lineage>
</organism>
<reference evidence="7 8" key="1">
    <citation type="journal article" date="2020" name="ISME J.">
        <title>Enrichment and physiological characterization of a novel comammox Nitrospira indicates ammonium inhibition of complete nitrification.</title>
        <authorList>
            <person name="Sakoula D."/>
            <person name="Koch H."/>
            <person name="Frank J."/>
            <person name="Jetten M.S.M."/>
            <person name="van Kessel M.A.H.J."/>
            <person name="Lucker S."/>
        </authorList>
    </citation>
    <scope>NUCLEOTIDE SEQUENCE [LARGE SCALE GENOMIC DNA]</scope>
    <source>
        <strain evidence="7">Comreactor17</strain>
    </source>
</reference>
<gene>
    <name evidence="7" type="ORF">Nkreftii_000581</name>
</gene>
<dbReference type="PANTHER" id="PTHR33507">
    <property type="entry name" value="INNER MEMBRANE PROTEIN YBBJ"/>
    <property type="match status" value="1"/>
</dbReference>
<accession>A0A7S8IWY6</accession>
<dbReference type="Pfam" id="PF01957">
    <property type="entry name" value="NfeD"/>
    <property type="match status" value="1"/>
</dbReference>
<evidence type="ECO:0000256" key="1">
    <source>
        <dbReference type="ARBA" id="ARBA00004141"/>
    </source>
</evidence>
<dbReference type="KEGG" id="nkf:Nkreftii_000581"/>
<dbReference type="InterPro" id="IPR002810">
    <property type="entry name" value="NfeD-like_C"/>
</dbReference>
<dbReference type="InterPro" id="IPR052165">
    <property type="entry name" value="Membrane_assoc_protease"/>
</dbReference>
<feature type="transmembrane region" description="Helical" evidence="5">
    <location>
        <begin position="49"/>
        <end position="66"/>
    </location>
</feature>
<protein>
    <recommendedName>
        <fullName evidence="6">NfeD-like C-terminal domain-containing protein</fullName>
    </recommendedName>
</protein>
<sequence>MIWWYWIFLGLALAGAEMVSPGGFYLLFFGIAAVIVGALVGMDVVQADWLQWLLFSILAVFSLLLLRRPLIRLTPGHPPQVMDSMVGETAILLEELQPGYMGKAELRGSTWSTRNVGAVPLLSGQRATVVKVDGLMLWVKSE</sequence>
<evidence type="ECO:0000256" key="4">
    <source>
        <dbReference type="ARBA" id="ARBA00023136"/>
    </source>
</evidence>
<evidence type="ECO:0000313" key="7">
    <source>
        <dbReference type="EMBL" id="QPD02807.1"/>
    </source>
</evidence>
<dbReference type="InterPro" id="IPR012340">
    <property type="entry name" value="NA-bd_OB-fold"/>
</dbReference>
<evidence type="ECO:0000256" key="3">
    <source>
        <dbReference type="ARBA" id="ARBA00022989"/>
    </source>
</evidence>
<feature type="transmembrane region" description="Helical" evidence="5">
    <location>
        <begin position="24"/>
        <end position="42"/>
    </location>
</feature>
<keyword evidence="2 5" id="KW-0812">Transmembrane</keyword>
<evidence type="ECO:0000256" key="2">
    <source>
        <dbReference type="ARBA" id="ARBA00022692"/>
    </source>
</evidence>
<evidence type="ECO:0000259" key="6">
    <source>
        <dbReference type="Pfam" id="PF01957"/>
    </source>
</evidence>
<proteinExistence type="predicted"/>
<evidence type="ECO:0000256" key="5">
    <source>
        <dbReference type="SAM" id="Phobius"/>
    </source>
</evidence>
<dbReference type="EMBL" id="CP047423">
    <property type="protein sequence ID" value="QPD02807.1"/>
    <property type="molecule type" value="Genomic_DNA"/>
</dbReference>
<comment type="subcellular location">
    <subcellularLocation>
        <location evidence="1">Membrane</location>
        <topology evidence="1">Multi-pass membrane protein</topology>
    </subcellularLocation>
</comment>
<name>A0A7S8IWY6_9BACT</name>
<dbReference type="Gene3D" id="2.40.50.140">
    <property type="entry name" value="Nucleic acid-binding proteins"/>
    <property type="match status" value="1"/>
</dbReference>
<keyword evidence="4 5" id="KW-0472">Membrane</keyword>
<dbReference type="Proteomes" id="UP000593737">
    <property type="component" value="Chromosome"/>
</dbReference>
<dbReference type="SUPFAM" id="SSF141322">
    <property type="entry name" value="NfeD domain-like"/>
    <property type="match status" value="1"/>
</dbReference>
<dbReference type="GO" id="GO:0005886">
    <property type="term" value="C:plasma membrane"/>
    <property type="evidence" value="ECO:0007669"/>
    <property type="project" value="TreeGrafter"/>
</dbReference>
<dbReference type="PANTHER" id="PTHR33507:SF3">
    <property type="entry name" value="INNER MEMBRANE PROTEIN YBBJ"/>
    <property type="match status" value="1"/>
</dbReference>
<feature type="domain" description="NfeD-like C-terminal" evidence="6">
    <location>
        <begin position="83"/>
        <end position="140"/>
    </location>
</feature>